<dbReference type="AlphaFoldDB" id="A0A926ZI88"/>
<proteinExistence type="predicted"/>
<evidence type="ECO:0000313" key="3">
    <source>
        <dbReference type="EMBL" id="MBD2183444.1"/>
    </source>
</evidence>
<feature type="compositionally biased region" description="Basic residues" evidence="1">
    <location>
        <begin position="103"/>
        <end position="114"/>
    </location>
</feature>
<keyword evidence="4" id="KW-1185">Reference proteome</keyword>
<evidence type="ECO:0000256" key="2">
    <source>
        <dbReference type="SAM" id="Phobius"/>
    </source>
</evidence>
<dbReference type="RefSeq" id="WP_190467766.1">
    <property type="nucleotide sequence ID" value="NZ_JACJPW010000055.1"/>
</dbReference>
<organism evidence="3 4">
    <name type="scientific">Aerosakkonema funiforme FACHB-1375</name>
    <dbReference type="NCBI Taxonomy" id="2949571"/>
    <lineage>
        <taxon>Bacteria</taxon>
        <taxon>Bacillati</taxon>
        <taxon>Cyanobacteriota</taxon>
        <taxon>Cyanophyceae</taxon>
        <taxon>Oscillatoriophycideae</taxon>
        <taxon>Aerosakkonematales</taxon>
        <taxon>Aerosakkonemataceae</taxon>
        <taxon>Aerosakkonema</taxon>
    </lineage>
</organism>
<evidence type="ECO:0000313" key="4">
    <source>
        <dbReference type="Proteomes" id="UP000641646"/>
    </source>
</evidence>
<name>A0A926ZI88_9CYAN</name>
<comment type="caution">
    <text evidence="3">The sequence shown here is derived from an EMBL/GenBank/DDBJ whole genome shotgun (WGS) entry which is preliminary data.</text>
</comment>
<gene>
    <name evidence="3" type="ORF">H6G03_20680</name>
</gene>
<keyword evidence="2" id="KW-1133">Transmembrane helix</keyword>
<accession>A0A926ZI88</accession>
<feature type="transmembrane region" description="Helical" evidence="2">
    <location>
        <begin position="25"/>
        <end position="44"/>
    </location>
</feature>
<sequence>MTTTNSITSSINTVANFGKMLKKSYIVGILTATTLGMLPLAAFATPTSEPCCQNRSGGDNAVVQTNTQEANVTGKGNSVNQNSSQSANISASSTSPTSTVRSTPKKPVRARRTVARPAPCKTISDVKI</sequence>
<keyword evidence="2" id="KW-0472">Membrane</keyword>
<evidence type="ECO:0000256" key="1">
    <source>
        <dbReference type="SAM" id="MobiDB-lite"/>
    </source>
</evidence>
<dbReference type="EMBL" id="JACJPW010000055">
    <property type="protein sequence ID" value="MBD2183444.1"/>
    <property type="molecule type" value="Genomic_DNA"/>
</dbReference>
<reference evidence="3" key="1">
    <citation type="journal article" date="2015" name="ISME J.">
        <title>Draft Genome Sequence of Streptomyces incarnatus NRRL8089, which Produces the Nucleoside Antibiotic Sinefungin.</title>
        <authorList>
            <person name="Oshima K."/>
            <person name="Hattori M."/>
            <person name="Shimizu H."/>
            <person name="Fukuda K."/>
            <person name="Nemoto M."/>
            <person name="Inagaki K."/>
            <person name="Tamura T."/>
        </authorList>
    </citation>
    <scope>NUCLEOTIDE SEQUENCE</scope>
    <source>
        <strain evidence="3">FACHB-1375</strain>
    </source>
</reference>
<feature type="compositionally biased region" description="Low complexity" evidence="1">
    <location>
        <begin position="77"/>
        <end position="102"/>
    </location>
</feature>
<feature type="region of interest" description="Disordered" evidence="1">
    <location>
        <begin position="72"/>
        <end position="128"/>
    </location>
</feature>
<reference evidence="3" key="2">
    <citation type="submission" date="2020-08" db="EMBL/GenBank/DDBJ databases">
        <authorList>
            <person name="Chen M."/>
            <person name="Teng W."/>
            <person name="Zhao L."/>
            <person name="Hu C."/>
            <person name="Zhou Y."/>
            <person name="Han B."/>
            <person name="Song L."/>
            <person name="Shu W."/>
        </authorList>
    </citation>
    <scope>NUCLEOTIDE SEQUENCE</scope>
    <source>
        <strain evidence="3">FACHB-1375</strain>
    </source>
</reference>
<dbReference type="Proteomes" id="UP000641646">
    <property type="component" value="Unassembled WGS sequence"/>
</dbReference>
<keyword evidence="2" id="KW-0812">Transmembrane</keyword>
<protein>
    <submittedName>
        <fullName evidence="3">Uncharacterized protein</fullName>
    </submittedName>
</protein>